<feature type="chain" id="PRO_5037731546" evidence="1">
    <location>
        <begin position="16"/>
        <end position="31"/>
    </location>
</feature>
<keyword evidence="1" id="KW-0732">Signal</keyword>
<dbReference type="Proteomes" id="UP000694892">
    <property type="component" value="Chromosome 9_10L"/>
</dbReference>
<proteinExistence type="predicted"/>
<feature type="non-terminal residue" evidence="2">
    <location>
        <position position="1"/>
    </location>
</feature>
<feature type="non-terminal residue" evidence="2">
    <location>
        <position position="31"/>
    </location>
</feature>
<protein>
    <submittedName>
        <fullName evidence="2">Uncharacterized protein</fullName>
    </submittedName>
</protein>
<dbReference type="EMBL" id="CM004482">
    <property type="protein sequence ID" value="OCT63792.1"/>
    <property type="molecule type" value="Genomic_DNA"/>
</dbReference>
<gene>
    <name evidence="2" type="ORF">XELAEV_180448902mg</name>
</gene>
<evidence type="ECO:0000313" key="3">
    <source>
        <dbReference type="Proteomes" id="UP000694892"/>
    </source>
</evidence>
<evidence type="ECO:0000256" key="1">
    <source>
        <dbReference type="SAM" id="SignalP"/>
    </source>
</evidence>
<name>A0A974BZY2_XENLA</name>
<organism evidence="2 3">
    <name type="scientific">Xenopus laevis</name>
    <name type="common">African clawed frog</name>
    <dbReference type="NCBI Taxonomy" id="8355"/>
    <lineage>
        <taxon>Eukaryota</taxon>
        <taxon>Metazoa</taxon>
        <taxon>Chordata</taxon>
        <taxon>Craniata</taxon>
        <taxon>Vertebrata</taxon>
        <taxon>Euteleostomi</taxon>
        <taxon>Amphibia</taxon>
        <taxon>Batrachia</taxon>
        <taxon>Anura</taxon>
        <taxon>Pipoidea</taxon>
        <taxon>Pipidae</taxon>
        <taxon>Xenopodinae</taxon>
        <taxon>Xenopus</taxon>
        <taxon>Xenopus</taxon>
    </lineage>
</organism>
<dbReference type="AlphaFoldDB" id="A0A974BZY2"/>
<accession>A0A974BZY2</accession>
<reference evidence="3" key="1">
    <citation type="journal article" date="2016" name="Nature">
        <title>Genome evolution in the allotetraploid frog Xenopus laevis.</title>
        <authorList>
            <person name="Session A.M."/>
            <person name="Uno Y."/>
            <person name="Kwon T."/>
            <person name="Chapman J.A."/>
            <person name="Toyoda A."/>
            <person name="Takahashi S."/>
            <person name="Fukui A."/>
            <person name="Hikosaka A."/>
            <person name="Suzuki A."/>
            <person name="Kondo M."/>
            <person name="van Heeringen S.J."/>
            <person name="Quigley I."/>
            <person name="Heinz S."/>
            <person name="Ogino H."/>
            <person name="Ochi H."/>
            <person name="Hellsten U."/>
            <person name="Lyons J.B."/>
            <person name="Simakov O."/>
            <person name="Putnam N."/>
            <person name="Stites J."/>
            <person name="Kuroki Y."/>
            <person name="Tanaka T."/>
            <person name="Michiue T."/>
            <person name="Watanabe M."/>
            <person name="Bogdanovic O."/>
            <person name="Lister R."/>
            <person name="Georgiou G."/>
            <person name="Paranjpe S.S."/>
            <person name="van Kruijsbergen I."/>
            <person name="Shu S."/>
            <person name="Carlson J."/>
            <person name="Kinoshita T."/>
            <person name="Ohta Y."/>
            <person name="Mawaribuchi S."/>
            <person name="Jenkins J."/>
            <person name="Grimwood J."/>
            <person name="Schmutz J."/>
            <person name="Mitros T."/>
            <person name="Mozaffari S.V."/>
            <person name="Suzuki Y."/>
            <person name="Haramoto Y."/>
            <person name="Yamamoto T.S."/>
            <person name="Takagi C."/>
            <person name="Heald R."/>
            <person name="Miller K."/>
            <person name="Haudenschild C."/>
            <person name="Kitzman J."/>
            <person name="Nakayama T."/>
            <person name="Izutsu Y."/>
            <person name="Robert J."/>
            <person name="Fortriede J."/>
            <person name="Burns K."/>
            <person name="Lotay V."/>
            <person name="Karimi K."/>
            <person name="Yasuoka Y."/>
            <person name="Dichmann D.S."/>
            <person name="Flajnik M.F."/>
            <person name="Houston D.W."/>
            <person name="Shendure J."/>
            <person name="DuPasquier L."/>
            <person name="Vize P.D."/>
            <person name="Zorn A.M."/>
            <person name="Ito M."/>
            <person name="Marcotte E.M."/>
            <person name="Wallingford J.B."/>
            <person name="Ito Y."/>
            <person name="Asashima M."/>
            <person name="Ueno N."/>
            <person name="Matsuda Y."/>
            <person name="Veenstra G.J."/>
            <person name="Fujiyama A."/>
            <person name="Harland R.M."/>
            <person name="Taira M."/>
            <person name="Rokhsar D.S."/>
        </authorList>
    </citation>
    <scope>NUCLEOTIDE SEQUENCE [LARGE SCALE GENOMIC DNA]</scope>
    <source>
        <strain evidence="3">J</strain>
    </source>
</reference>
<sequence length="31" mass="3248">MSALLLVCLWLGICGHQTGLTTGLTSWAPCT</sequence>
<feature type="signal peptide" evidence="1">
    <location>
        <begin position="1"/>
        <end position="15"/>
    </location>
</feature>
<evidence type="ECO:0000313" key="2">
    <source>
        <dbReference type="EMBL" id="OCT63792.1"/>
    </source>
</evidence>